<evidence type="ECO:0000313" key="2">
    <source>
        <dbReference type="EMBL" id="SFD26125.1"/>
    </source>
</evidence>
<reference evidence="3" key="1">
    <citation type="submission" date="2016-10" db="EMBL/GenBank/DDBJ databases">
        <authorList>
            <person name="Varghese N."/>
            <person name="Submissions S."/>
        </authorList>
    </citation>
    <scope>NUCLEOTIDE SEQUENCE [LARGE SCALE GENOMIC DNA]</scope>
    <source>
        <strain evidence="3">DSM 25730</strain>
    </source>
</reference>
<keyword evidence="3" id="KW-1185">Reference proteome</keyword>
<protein>
    <submittedName>
        <fullName evidence="2">Uncharacterized protein</fullName>
    </submittedName>
</protein>
<sequence length="58" mass="6545">MINDKQALVLTGLMVGGIFVFGVLKALDNFVVLTVLTIIFFTIVLSIFSNRWKKKNKE</sequence>
<accession>A0A1I1QVR5</accession>
<proteinExistence type="predicted"/>
<keyword evidence="1" id="KW-1133">Transmembrane helix</keyword>
<dbReference type="AlphaFoldDB" id="A0A1I1QVR5"/>
<feature type="transmembrane region" description="Helical" evidence="1">
    <location>
        <begin position="30"/>
        <end position="48"/>
    </location>
</feature>
<keyword evidence="1" id="KW-0812">Transmembrane</keyword>
<gene>
    <name evidence="2" type="ORF">SAMN04487987_107217</name>
</gene>
<dbReference type="RefSeq" id="WP_175473564.1">
    <property type="nucleotide sequence ID" value="NZ_FOMI01000007.1"/>
</dbReference>
<dbReference type="EMBL" id="FOMI01000007">
    <property type="protein sequence ID" value="SFD26125.1"/>
    <property type="molecule type" value="Genomic_DNA"/>
</dbReference>
<evidence type="ECO:0000256" key="1">
    <source>
        <dbReference type="SAM" id="Phobius"/>
    </source>
</evidence>
<name>A0A1I1QVR5_9FLAO</name>
<feature type="transmembrane region" description="Helical" evidence="1">
    <location>
        <begin position="7"/>
        <end position="24"/>
    </location>
</feature>
<organism evidence="2 3">
    <name type="scientific">Algibacter pectinivorans</name>
    <dbReference type="NCBI Taxonomy" id="870482"/>
    <lineage>
        <taxon>Bacteria</taxon>
        <taxon>Pseudomonadati</taxon>
        <taxon>Bacteroidota</taxon>
        <taxon>Flavobacteriia</taxon>
        <taxon>Flavobacteriales</taxon>
        <taxon>Flavobacteriaceae</taxon>
        <taxon>Algibacter</taxon>
    </lineage>
</organism>
<evidence type="ECO:0000313" key="3">
    <source>
        <dbReference type="Proteomes" id="UP000199439"/>
    </source>
</evidence>
<dbReference type="Proteomes" id="UP000199439">
    <property type="component" value="Unassembled WGS sequence"/>
</dbReference>
<keyword evidence="1" id="KW-0472">Membrane</keyword>
<dbReference type="STRING" id="870482.SAMN04487987_107217"/>